<proteinExistence type="predicted"/>
<name>A0AAU9W227_9CNID</name>
<dbReference type="Proteomes" id="UP001159428">
    <property type="component" value="Unassembled WGS sequence"/>
</dbReference>
<evidence type="ECO:0000313" key="2">
    <source>
        <dbReference type="Proteomes" id="UP001159428"/>
    </source>
</evidence>
<reference evidence="1 2" key="1">
    <citation type="submission" date="2022-05" db="EMBL/GenBank/DDBJ databases">
        <authorList>
            <consortium name="Genoscope - CEA"/>
            <person name="William W."/>
        </authorList>
    </citation>
    <scope>NUCLEOTIDE SEQUENCE [LARGE SCALE GENOMIC DNA]</scope>
</reference>
<gene>
    <name evidence="1" type="ORF">PMEA_00030812</name>
</gene>
<protein>
    <submittedName>
        <fullName evidence="1">Uncharacterized protein</fullName>
    </submittedName>
</protein>
<sequence>MSGDLGYSKHQLQVSMYLSYTMVSGVRRRCKDIAKNGASTSGKYDIFDAMLNSEPGFVSALIQSFSLGKKANFAMTQSNDEMEWKL</sequence>
<accession>A0AAU9W227</accession>
<dbReference type="EMBL" id="CALNXJ010000007">
    <property type="protein sequence ID" value="CAH3043993.1"/>
    <property type="molecule type" value="Genomic_DNA"/>
</dbReference>
<comment type="caution">
    <text evidence="1">The sequence shown here is derived from an EMBL/GenBank/DDBJ whole genome shotgun (WGS) entry which is preliminary data.</text>
</comment>
<evidence type="ECO:0000313" key="1">
    <source>
        <dbReference type="EMBL" id="CAH3043993.1"/>
    </source>
</evidence>
<organism evidence="1 2">
    <name type="scientific">Pocillopora meandrina</name>
    <dbReference type="NCBI Taxonomy" id="46732"/>
    <lineage>
        <taxon>Eukaryota</taxon>
        <taxon>Metazoa</taxon>
        <taxon>Cnidaria</taxon>
        <taxon>Anthozoa</taxon>
        <taxon>Hexacorallia</taxon>
        <taxon>Scleractinia</taxon>
        <taxon>Astrocoeniina</taxon>
        <taxon>Pocilloporidae</taxon>
        <taxon>Pocillopora</taxon>
    </lineage>
</organism>
<dbReference type="AlphaFoldDB" id="A0AAU9W227"/>
<keyword evidence="2" id="KW-1185">Reference proteome</keyword>